<reference evidence="1 2" key="2">
    <citation type="journal article" date="2012" name="Stand. Genomic Sci.">
        <title>Complete genome sequence of the sulfate-reducing firmicute Desulfotomaculum ruminis type strain (DL(T)).</title>
        <authorList>
            <person name="Spring S."/>
            <person name="Visser M."/>
            <person name="Lu M."/>
            <person name="Copeland A."/>
            <person name="Lapidus A."/>
            <person name="Lucas S."/>
            <person name="Cheng J.F."/>
            <person name="Han C."/>
            <person name="Tapia R."/>
            <person name="Goodwin L.A."/>
            <person name="Pitluck S."/>
            <person name="Ivanova N."/>
            <person name="Land M."/>
            <person name="Hauser L."/>
            <person name="Larimer F."/>
            <person name="Rohde M."/>
            <person name="Goker M."/>
            <person name="Detter J.C."/>
            <person name="Kyrpides N.C."/>
            <person name="Woyke T."/>
            <person name="Schaap P.J."/>
            <person name="Plugge C.M."/>
            <person name="Muyzer G."/>
            <person name="Kuever J."/>
            <person name="Pereira I.A."/>
            <person name="Parshina S.N."/>
            <person name="Bernier-Latmani R."/>
            <person name="Stams A.J."/>
            <person name="Klenk H.P."/>
        </authorList>
    </citation>
    <scope>NUCLEOTIDE SEQUENCE [LARGE SCALE GENOMIC DNA]</scope>
    <source>
        <strain evidence="2">ATCC 23193 / DSM 2154 / NCIB 8452 / DL</strain>
    </source>
</reference>
<evidence type="ECO:0000313" key="2">
    <source>
        <dbReference type="Proteomes" id="UP000009234"/>
    </source>
</evidence>
<name>F6DQC5_DESRL</name>
<dbReference type="SUPFAM" id="SSF81301">
    <property type="entry name" value="Nucleotidyltransferase"/>
    <property type="match status" value="1"/>
</dbReference>
<dbReference type="HOGENOM" id="CLU_086407_1_1_9"/>
<dbReference type="PANTHER" id="PTHR34822:SF1">
    <property type="entry name" value="GRPB FAMILY PROTEIN"/>
    <property type="match status" value="1"/>
</dbReference>
<dbReference type="InterPro" id="IPR007344">
    <property type="entry name" value="GrpB/CoaE"/>
</dbReference>
<proteinExistence type="predicted"/>
<dbReference type="STRING" id="696281.Desru_1435"/>
<reference evidence="2" key="1">
    <citation type="submission" date="2011-05" db="EMBL/GenBank/DDBJ databases">
        <title>Complete sequence of Desulfotomaculum ruminis DSM 2154.</title>
        <authorList>
            <person name="Lucas S."/>
            <person name="Copeland A."/>
            <person name="Lapidus A."/>
            <person name="Cheng J.-F."/>
            <person name="Goodwin L."/>
            <person name="Pitluck S."/>
            <person name="Lu M."/>
            <person name="Detter J.C."/>
            <person name="Han C."/>
            <person name="Tapia R."/>
            <person name="Land M."/>
            <person name="Hauser L."/>
            <person name="Kyrpides N."/>
            <person name="Ivanova N."/>
            <person name="Mikhailova N."/>
            <person name="Pagani I."/>
            <person name="Stams A.J.M."/>
            <person name="Plugge C.M."/>
            <person name="Muyzer G."/>
            <person name="Kuever J."/>
            <person name="Parshina S.N."/>
            <person name="Ivanova A.E."/>
            <person name="Nazina T.N."/>
            <person name="Brambilla E."/>
            <person name="Spring S."/>
            <person name="Klenk H.-P."/>
            <person name="Woyke T."/>
        </authorList>
    </citation>
    <scope>NUCLEOTIDE SEQUENCE [LARGE SCALE GENOMIC DNA]</scope>
    <source>
        <strain evidence="2">ATCC 23193 / DSM 2154 / NCIB 8452 / DL</strain>
    </source>
</reference>
<evidence type="ECO:0008006" key="3">
    <source>
        <dbReference type="Google" id="ProtNLM"/>
    </source>
</evidence>
<keyword evidence="2" id="KW-1185">Reference proteome</keyword>
<dbReference type="KEGG" id="dru:Desru_1435"/>
<sequence length="201" mass="23257">MFCQMSSMQNDHSFTPDEYIQKVRVGGIKPHNAPITLVAYDPRWPELFEREAKRIRSVLGNRVLQLEHVGSTSVPELCAKPIIDMLLVVADSSDEPSYVAALEAVGYTLRIREPDWFEHRMFKGPDTDINLHVFSEGTSEVERMLRFRDWLRANDTDRDNYARVKRKLAQHVWRHVQNYADAKTSIVQEIMDRANAVEQGD</sequence>
<dbReference type="eggNOG" id="COG2320">
    <property type="taxonomic scope" value="Bacteria"/>
</dbReference>
<dbReference type="AlphaFoldDB" id="F6DQC5"/>
<evidence type="ECO:0000313" key="1">
    <source>
        <dbReference type="EMBL" id="AEG59703.1"/>
    </source>
</evidence>
<accession>F6DQC5</accession>
<dbReference type="PANTHER" id="PTHR34822">
    <property type="entry name" value="GRPB DOMAIN PROTEIN (AFU_ORTHOLOGUE AFUA_1G01530)"/>
    <property type="match status" value="1"/>
</dbReference>
<protein>
    <recommendedName>
        <fullName evidence="3">GrpB family protein</fullName>
    </recommendedName>
</protein>
<dbReference type="Gene3D" id="3.30.460.10">
    <property type="entry name" value="Beta Polymerase, domain 2"/>
    <property type="match status" value="1"/>
</dbReference>
<organism evidence="1 2">
    <name type="scientific">Desulforamulus ruminis (strain ATCC 23193 / DSM 2154 / NCIMB 8452 / DL)</name>
    <name type="common">Desulfotomaculum ruminis</name>
    <dbReference type="NCBI Taxonomy" id="696281"/>
    <lineage>
        <taxon>Bacteria</taxon>
        <taxon>Bacillati</taxon>
        <taxon>Bacillota</taxon>
        <taxon>Clostridia</taxon>
        <taxon>Eubacteriales</taxon>
        <taxon>Peptococcaceae</taxon>
        <taxon>Desulforamulus</taxon>
    </lineage>
</organism>
<dbReference type="Proteomes" id="UP000009234">
    <property type="component" value="Chromosome"/>
</dbReference>
<dbReference type="EMBL" id="CP002780">
    <property type="protein sequence ID" value="AEG59703.1"/>
    <property type="molecule type" value="Genomic_DNA"/>
</dbReference>
<gene>
    <name evidence="1" type="ordered locus">Desru_1435</name>
</gene>
<dbReference type="InterPro" id="IPR043519">
    <property type="entry name" value="NT_sf"/>
</dbReference>
<dbReference type="Pfam" id="PF04229">
    <property type="entry name" value="GrpB"/>
    <property type="match status" value="1"/>
</dbReference>